<reference evidence="1" key="1">
    <citation type="submission" date="2018-01" db="EMBL/GenBank/DDBJ databases">
        <title>An insight into the sialome of Amazonian anophelines.</title>
        <authorList>
            <person name="Ribeiro J.M."/>
            <person name="Scarpassa V."/>
            <person name="Calvo E."/>
        </authorList>
    </citation>
    <scope>NUCLEOTIDE SEQUENCE</scope>
</reference>
<proteinExistence type="predicted"/>
<organism evidence="1">
    <name type="scientific">Anopheles darlingi</name>
    <name type="common">Mosquito</name>
    <dbReference type="NCBI Taxonomy" id="43151"/>
    <lineage>
        <taxon>Eukaryota</taxon>
        <taxon>Metazoa</taxon>
        <taxon>Ecdysozoa</taxon>
        <taxon>Arthropoda</taxon>
        <taxon>Hexapoda</taxon>
        <taxon>Insecta</taxon>
        <taxon>Pterygota</taxon>
        <taxon>Neoptera</taxon>
        <taxon>Endopterygota</taxon>
        <taxon>Diptera</taxon>
        <taxon>Nematocera</taxon>
        <taxon>Culicoidea</taxon>
        <taxon>Culicidae</taxon>
        <taxon>Anophelinae</taxon>
        <taxon>Anopheles</taxon>
    </lineage>
</organism>
<dbReference type="EMBL" id="GGFL01007957">
    <property type="protein sequence ID" value="MBW72135.1"/>
    <property type="molecule type" value="Transcribed_RNA"/>
</dbReference>
<sequence>MRFRSIGFCSLCTRHPLGAHAVKTLSHHQAANTLGSARSSESEGKSWSWSWLWRHAGFQTRAQTEVLSRIVTIQV</sequence>
<protein>
    <submittedName>
        <fullName evidence="1">Putative secreted protein</fullName>
    </submittedName>
</protein>
<evidence type="ECO:0000313" key="1">
    <source>
        <dbReference type="EMBL" id="MBW72135.1"/>
    </source>
</evidence>
<dbReference type="AlphaFoldDB" id="A0A2M4D3K6"/>
<name>A0A2M4D3K6_ANODA</name>
<accession>A0A2M4D3K6</accession>